<organism evidence="2 3">
    <name type="scientific">Banduia mediterranea</name>
    <dbReference type="NCBI Taxonomy" id="3075609"/>
    <lineage>
        <taxon>Bacteria</taxon>
        <taxon>Pseudomonadati</taxon>
        <taxon>Pseudomonadota</taxon>
        <taxon>Gammaproteobacteria</taxon>
        <taxon>Nevskiales</taxon>
        <taxon>Algiphilaceae</taxon>
        <taxon>Banduia</taxon>
    </lineage>
</organism>
<sequence>MFRLSTAWIGMALIGSLVPGGPVWAEDAAPTAIVAVSYKNPEKFTDASDRGLYSPRATESVMRRLTAHFQEQGAKYLAEGQTMEIEVTDIDLAGRFEPGHTPGYEDVRLLRESTWPRMEFNYVVKQGEEIVDSGEAKLSDMSYLMHSSVSRSSDPLHHDTQMIDRWFRKHFEARSEATASATEPQ</sequence>
<protein>
    <submittedName>
        <fullName evidence="2">DUF3016 domain-containing protein</fullName>
    </submittedName>
</protein>
<name>A0ABU2WEY8_9GAMM</name>
<gene>
    <name evidence="2" type="ORF">RM530_01760</name>
</gene>
<feature type="chain" id="PRO_5045097709" evidence="1">
    <location>
        <begin position="26"/>
        <end position="185"/>
    </location>
</feature>
<evidence type="ECO:0000313" key="3">
    <source>
        <dbReference type="Proteomes" id="UP001254608"/>
    </source>
</evidence>
<feature type="signal peptide" evidence="1">
    <location>
        <begin position="1"/>
        <end position="25"/>
    </location>
</feature>
<dbReference type="Pfam" id="PF11454">
    <property type="entry name" value="DUF3016"/>
    <property type="match status" value="1"/>
</dbReference>
<accession>A0ABU2WEY8</accession>
<evidence type="ECO:0000313" key="2">
    <source>
        <dbReference type="EMBL" id="MDT0496093.1"/>
    </source>
</evidence>
<dbReference type="InterPro" id="IPR021557">
    <property type="entry name" value="DUF3016"/>
</dbReference>
<proteinExistence type="predicted"/>
<dbReference type="Proteomes" id="UP001254608">
    <property type="component" value="Unassembled WGS sequence"/>
</dbReference>
<reference evidence="2 3" key="1">
    <citation type="submission" date="2023-09" db="EMBL/GenBank/DDBJ databases">
        <authorList>
            <person name="Rey-Velasco X."/>
        </authorList>
    </citation>
    <scope>NUCLEOTIDE SEQUENCE [LARGE SCALE GENOMIC DNA]</scope>
    <source>
        <strain evidence="2 3">W345</strain>
    </source>
</reference>
<dbReference type="RefSeq" id="WP_311363485.1">
    <property type="nucleotide sequence ID" value="NZ_JAVRIC010000002.1"/>
</dbReference>
<keyword evidence="3" id="KW-1185">Reference proteome</keyword>
<keyword evidence="1" id="KW-0732">Signal</keyword>
<comment type="caution">
    <text evidence="2">The sequence shown here is derived from an EMBL/GenBank/DDBJ whole genome shotgun (WGS) entry which is preliminary data.</text>
</comment>
<evidence type="ECO:0000256" key="1">
    <source>
        <dbReference type="SAM" id="SignalP"/>
    </source>
</evidence>
<dbReference type="EMBL" id="JAVRIC010000002">
    <property type="protein sequence ID" value="MDT0496093.1"/>
    <property type="molecule type" value="Genomic_DNA"/>
</dbReference>